<dbReference type="AlphaFoldDB" id="A0A4Q7RPD5"/>
<protein>
    <submittedName>
        <fullName evidence="2">Methyltransferase family protein</fullName>
    </submittedName>
</protein>
<dbReference type="Gene3D" id="3.40.50.150">
    <property type="entry name" value="Vaccinia Virus protein VP39"/>
    <property type="match status" value="1"/>
</dbReference>
<dbReference type="Pfam" id="PF13649">
    <property type="entry name" value="Methyltransf_25"/>
    <property type="match status" value="1"/>
</dbReference>
<dbReference type="Proteomes" id="UP000291078">
    <property type="component" value="Unassembled WGS sequence"/>
</dbReference>
<dbReference type="GO" id="GO:0032259">
    <property type="term" value="P:methylation"/>
    <property type="evidence" value="ECO:0007669"/>
    <property type="project" value="UniProtKB-KW"/>
</dbReference>
<dbReference type="EMBL" id="SGXM01000006">
    <property type="protein sequence ID" value="RZT35525.1"/>
    <property type="molecule type" value="Genomic_DNA"/>
</dbReference>
<dbReference type="OrthoDB" id="9788660at2"/>
<accession>A0A4Q7RPD5</accession>
<dbReference type="GO" id="GO:0008168">
    <property type="term" value="F:methyltransferase activity"/>
    <property type="evidence" value="ECO:0007669"/>
    <property type="project" value="UniProtKB-KW"/>
</dbReference>
<feature type="domain" description="Methyltransferase" evidence="1">
    <location>
        <begin position="44"/>
        <end position="140"/>
    </location>
</feature>
<gene>
    <name evidence="2" type="ORF">EV147_3984</name>
</gene>
<keyword evidence="2" id="KW-0489">Methyltransferase</keyword>
<reference evidence="2 3" key="1">
    <citation type="journal article" date="2015" name="Stand. Genomic Sci.">
        <title>Genomic Encyclopedia of Bacterial and Archaeal Type Strains, Phase III: the genomes of soil and plant-associated and newly described type strains.</title>
        <authorList>
            <person name="Whitman W.B."/>
            <person name="Woyke T."/>
            <person name="Klenk H.P."/>
            <person name="Zhou Y."/>
            <person name="Lilburn T.G."/>
            <person name="Beck B.J."/>
            <person name="De Vos P."/>
            <person name="Vandamme P."/>
            <person name="Eisen J.A."/>
            <person name="Garrity G."/>
            <person name="Hugenholtz P."/>
            <person name="Kyrpides N.C."/>
        </authorList>
    </citation>
    <scope>NUCLEOTIDE SEQUENCE [LARGE SCALE GENOMIC DNA]</scope>
    <source>
        <strain evidence="2 3">ASC-9842</strain>
    </source>
</reference>
<dbReference type="CDD" id="cd02440">
    <property type="entry name" value="AdoMet_MTases"/>
    <property type="match status" value="1"/>
</dbReference>
<keyword evidence="3" id="KW-1185">Reference proteome</keyword>
<evidence type="ECO:0000259" key="1">
    <source>
        <dbReference type="Pfam" id="PF13649"/>
    </source>
</evidence>
<sequence>MTKRSHWEDVYAHKAADQVSWYAPHLYTSLDFIRAATPSTAARVLDIGGGESTLVDDLLDSGYSDVSVNDISEKALDVCRMRLDTRAGKVHWLAGDVLKLDLPANHIDVWHDRAVFHFLTDPAQRVQYVEQVMRALRQGGWAIVGSFGENGPAQCSGLPVQRYSAEALHSEFGDSFELVQHKTENHLTPWGSSQEFVYCLCRKSAS</sequence>
<evidence type="ECO:0000313" key="3">
    <source>
        <dbReference type="Proteomes" id="UP000291078"/>
    </source>
</evidence>
<dbReference type="PANTHER" id="PTHR12843">
    <property type="entry name" value="PROTEIN-LYSINE N-METHYLTRANSFERASE METTL10"/>
    <property type="match status" value="1"/>
</dbReference>
<dbReference type="RefSeq" id="WP_130392920.1">
    <property type="nucleotide sequence ID" value="NZ_SGXM01000006.1"/>
</dbReference>
<proteinExistence type="predicted"/>
<organism evidence="2 3">
    <name type="scientific">Cupriavidus agavae</name>
    <dbReference type="NCBI Taxonomy" id="1001822"/>
    <lineage>
        <taxon>Bacteria</taxon>
        <taxon>Pseudomonadati</taxon>
        <taxon>Pseudomonadota</taxon>
        <taxon>Betaproteobacteria</taxon>
        <taxon>Burkholderiales</taxon>
        <taxon>Burkholderiaceae</taxon>
        <taxon>Cupriavidus</taxon>
    </lineage>
</organism>
<comment type="caution">
    <text evidence="2">The sequence shown here is derived from an EMBL/GenBank/DDBJ whole genome shotgun (WGS) entry which is preliminary data.</text>
</comment>
<dbReference type="SUPFAM" id="SSF53335">
    <property type="entry name" value="S-adenosyl-L-methionine-dependent methyltransferases"/>
    <property type="match status" value="1"/>
</dbReference>
<evidence type="ECO:0000313" key="2">
    <source>
        <dbReference type="EMBL" id="RZT35525.1"/>
    </source>
</evidence>
<dbReference type="InterPro" id="IPR041698">
    <property type="entry name" value="Methyltransf_25"/>
</dbReference>
<dbReference type="PANTHER" id="PTHR12843:SF5">
    <property type="entry name" value="EEF1A LYSINE METHYLTRANSFERASE 2"/>
    <property type="match status" value="1"/>
</dbReference>
<keyword evidence="2" id="KW-0808">Transferase</keyword>
<dbReference type="InterPro" id="IPR029063">
    <property type="entry name" value="SAM-dependent_MTases_sf"/>
</dbReference>
<name>A0A4Q7RPD5_9BURK</name>